<dbReference type="RefSeq" id="WP_354547650.1">
    <property type="nucleotide sequence ID" value="NZ_JBEPSD010000001.1"/>
</dbReference>
<gene>
    <name evidence="2" type="ORF">ABIE04_001182</name>
</gene>
<evidence type="ECO:0000256" key="1">
    <source>
        <dbReference type="SAM" id="MobiDB-lite"/>
    </source>
</evidence>
<keyword evidence="3" id="KW-1185">Reference proteome</keyword>
<proteinExistence type="predicted"/>
<evidence type="ECO:0000313" key="3">
    <source>
        <dbReference type="Proteomes" id="UP001549251"/>
    </source>
</evidence>
<sequence length="78" mass="8498">MDDPVARDTDGARRIITTIGSTVSASTRTLCCSCGHVWVKRSEAQRYNVPSRSETLQKLAPGGWRDAPEPAAKPGRRT</sequence>
<evidence type="ECO:0000313" key="2">
    <source>
        <dbReference type="EMBL" id="MET4568855.1"/>
    </source>
</evidence>
<name>A0ABV2PV03_9GAMM</name>
<accession>A0ABV2PV03</accession>
<feature type="region of interest" description="Disordered" evidence="1">
    <location>
        <begin position="48"/>
        <end position="78"/>
    </location>
</feature>
<reference evidence="2 3" key="1">
    <citation type="submission" date="2024-06" db="EMBL/GenBank/DDBJ databases">
        <title>Sorghum-associated microbial communities from plants grown in Nebraska, USA.</title>
        <authorList>
            <person name="Schachtman D."/>
        </authorList>
    </citation>
    <scope>NUCLEOTIDE SEQUENCE [LARGE SCALE GENOMIC DNA]</scope>
    <source>
        <strain evidence="2 3">1757</strain>
    </source>
</reference>
<dbReference type="EMBL" id="JBEPSD010000001">
    <property type="protein sequence ID" value="MET4568855.1"/>
    <property type="molecule type" value="Genomic_DNA"/>
</dbReference>
<organism evidence="2 3">
    <name type="scientific">Rhodanobacter soli</name>
    <dbReference type="NCBI Taxonomy" id="590609"/>
    <lineage>
        <taxon>Bacteria</taxon>
        <taxon>Pseudomonadati</taxon>
        <taxon>Pseudomonadota</taxon>
        <taxon>Gammaproteobacteria</taxon>
        <taxon>Lysobacterales</taxon>
        <taxon>Rhodanobacteraceae</taxon>
        <taxon>Rhodanobacter</taxon>
    </lineage>
</organism>
<dbReference type="Proteomes" id="UP001549251">
    <property type="component" value="Unassembled WGS sequence"/>
</dbReference>
<comment type="caution">
    <text evidence="2">The sequence shown here is derived from an EMBL/GenBank/DDBJ whole genome shotgun (WGS) entry which is preliminary data.</text>
</comment>
<protein>
    <submittedName>
        <fullName evidence="2">Uncharacterized protein</fullName>
    </submittedName>
</protein>